<dbReference type="Pfam" id="PF08583">
    <property type="entry name" value="Cmc1"/>
    <property type="match status" value="1"/>
</dbReference>
<dbReference type="AlphaFoldDB" id="A0A8H4PMB5"/>
<organism evidence="4 5">
    <name type="scientific">Ophiocordyceps sinensis</name>
    <dbReference type="NCBI Taxonomy" id="72228"/>
    <lineage>
        <taxon>Eukaryota</taxon>
        <taxon>Fungi</taxon>
        <taxon>Dikarya</taxon>
        <taxon>Ascomycota</taxon>
        <taxon>Pezizomycotina</taxon>
        <taxon>Sordariomycetes</taxon>
        <taxon>Hypocreomycetidae</taxon>
        <taxon>Hypocreales</taxon>
        <taxon>Ophiocordycipitaceae</taxon>
        <taxon>Ophiocordyceps</taxon>
    </lineage>
</organism>
<evidence type="ECO:0000313" key="5">
    <source>
        <dbReference type="Proteomes" id="UP000557566"/>
    </source>
</evidence>
<evidence type="ECO:0000256" key="2">
    <source>
        <dbReference type="ARBA" id="ARBA00023157"/>
    </source>
</evidence>
<evidence type="ECO:0000313" key="4">
    <source>
        <dbReference type="EMBL" id="KAF4505704.1"/>
    </source>
</evidence>
<name>A0A8H4PMB5_9HYPO</name>
<feature type="compositionally biased region" description="Basic and acidic residues" evidence="3">
    <location>
        <begin position="173"/>
        <end position="184"/>
    </location>
</feature>
<dbReference type="InterPro" id="IPR013892">
    <property type="entry name" value="Cyt_c_biogenesis_Cmc1-like"/>
</dbReference>
<feature type="compositionally biased region" description="Basic and acidic residues" evidence="3">
    <location>
        <begin position="143"/>
        <end position="156"/>
    </location>
</feature>
<feature type="region of interest" description="Disordered" evidence="3">
    <location>
        <begin position="1"/>
        <end position="25"/>
    </location>
</feature>
<accession>A0A8H4PMB5</accession>
<dbReference type="OrthoDB" id="6224010at2759"/>
<dbReference type="PROSITE" id="PS51808">
    <property type="entry name" value="CHCH"/>
    <property type="match status" value="1"/>
</dbReference>
<keyword evidence="2" id="KW-1015">Disulfide bond</keyword>
<feature type="region of interest" description="Disordered" evidence="3">
    <location>
        <begin position="143"/>
        <end position="223"/>
    </location>
</feature>
<dbReference type="GO" id="GO:0005739">
    <property type="term" value="C:mitochondrion"/>
    <property type="evidence" value="ECO:0007669"/>
    <property type="project" value="TreeGrafter"/>
</dbReference>
<dbReference type="Proteomes" id="UP000557566">
    <property type="component" value="Unassembled WGS sequence"/>
</dbReference>
<keyword evidence="5" id="KW-1185">Reference proteome</keyword>
<dbReference type="PANTHER" id="PTHR22977:SF5">
    <property type="entry name" value="COX ASSEMBLY MITOCHONDRIAL PROTEIN HOMOLOG"/>
    <property type="match status" value="1"/>
</dbReference>
<sequence>MAAMASEKPIEPEKRLGVPSRNPLPLSASQEAQVRDVYYARVRKQCTDEIKAFAACALGRTFSVSFACRAEHRAMNGCMKLHATQQEHDAAREEWFALRLERQRQREHKAKVALAQEDFMREWWGLPEDVRLSRQRDLERRYDEERVGGMPAKDRPMQGGARSATSKRPRSSSKADDCPPRRLPGELAVYQYSPCAKDPDRPNGAEQPPELRDSTRHAGPTEP</sequence>
<reference evidence="4 5" key="1">
    <citation type="journal article" date="2020" name="Genome Biol. Evol.">
        <title>A new high-quality draft genome assembly of the Chinese cordyceps Ophiocordyceps sinensis.</title>
        <authorList>
            <person name="Shu R."/>
            <person name="Zhang J."/>
            <person name="Meng Q."/>
            <person name="Zhang H."/>
            <person name="Zhou G."/>
            <person name="Li M."/>
            <person name="Wu P."/>
            <person name="Zhao Y."/>
            <person name="Chen C."/>
            <person name="Qin Q."/>
        </authorList>
    </citation>
    <scope>NUCLEOTIDE SEQUENCE [LARGE SCALE GENOMIC DNA]</scope>
    <source>
        <strain evidence="4 5">IOZ07</strain>
    </source>
</reference>
<protein>
    <recommendedName>
        <fullName evidence="6">COX assembly mitochondrial protein</fullName>
    </recommendedName>
</protein>
<comment type="similarity">
    <text evidence="1">Belongs to the CMC family.</text>
</comment>
<dbReference type="PANTHER" id="PTHR22977">
    <property type="entry name" value="COX ASSEMBLY MITOCHONDRIAL PROTEIN"/>
    <property type="match status" value="1"/>
</dbReference>
<comment type="caution">
    <text evidence="4">The sequence shown here is derived from an EMBL/GenBank/DDBJ whole genome shotgun (WGS) entry which is preliminary data.</text>
</comment>
<proteinExistence type="inferred from homology"/>
<dbReference type="EMBL" id="JAAVMX010000008">
    <property type="protein sequence ID" value="KAF4505704.1"/>
    <property type="molecule type" value="Genomic_DNA"/>
</dbReference>
<feature type="compositionally biased region" description="Basic and acidic residues" evidence="3">
    <location>
        <begin position="197"/>
        <end position="216"/>
    </location>
</feature>
<evidence type="ECO:0008006" key="6">
    <source>
        <dbReference type="Google" id="ProtNLM"/>
    </source>
</evidence>
<evidence type="ECO:0000256" key="1">
    <source>
        <dbReference type="ARBA" id="ARBA00007347"/>
    </source>
</evidence>
<evidence type="ECO:0000256" key="3">
    <source>
        <dbReference type="SAM" id="MobiDB-lite"/>
    </source>
</evidence>
<gene>
    <name evidence="4" type="ORF">G6O67_007623</name>
</gene>